<gene>
    <name evidence="1" type="ORF">EVAR_56023_1</name>
</gene>
<sequence>MNTRVNTARSLGSFKTGHHDREFNPGVVARATYVAHSHKINFFSKTNRAKFLRFRVLKVVYFKDALSAAQASVARGLDDSRLAKYTGYDCSPRDQLRRYS</sequence>
<organism evidence="1 2">
    <name type="scientific">Eumeta variegata</name>
    <name type="common">Bagworm moth</name>
    <name type="synonym">Eumeta japonica</name>
    <dbReference type="NCBI Taxonomy" id="151549"/>
    <lineage>
        <taxon>Eukaryota</taxon>
        <taxon>Metazoa</taxon>
        <taxon>Ecdysozoa</taxon>
        <taxon>Arthropoda</taxon>
        <taxon>Hexapoda</taxon>
        <taxon>Insecta</taxon>
        <taxon>Pterygota</taxon>
        <taxon>Neoptera</taxon>
        <taxon>Endopterygota</taxon>
        <taxon>Lepidoptera</taxon>
        <taxon>Glossata</taxon>
        <taxon>Ditrysia</taxon>
        <taxon>Tineoidea</taxon>
        <taxon>Psychidae</taxon>
        <taxon>Oiketicinae</taxon>
        <taxon>Eumeta</taxon>
    </lineage>
</organism>
<comment type="caution">
    <text evidence="1">The sequence shown here is derived from an EMBL/GenBank/DDBJ whole genome shotgun (WGS) entry which is preliminary data.</text>
</comment>
<dbReference type="Proteomes" id="UP000299102">
    <property type="component" value="Unassembled WGS sequence"/>
</dbReference>
<evidence type="ECO:0000313" key="1">
    <source>
        <dbReference type="EMBL" id="GBP76151.1"/>
    </source>
</evidence>
<protein>
    <submittedName>
        <fullName evidence="1">Uncharacterized protein</fullName>
    </submittedName>
</protein>
<keyword evidence="2" id="KW-1185">Reference proteome</keyword>
<proteinExistence type="predicted"/>
<evidence type="ECO:0000313" key="2">
    <source>
        <dbReference type="Proteomes" id="UP000299102"/>
    </source>
</evidence>
<reference evidence="1 2" key="1">
    <citation type="journal article" date="2019" name="Commun. Biol.">
        <title>The bagworm genome reveals a unique fibroin gene that provides high tensile strength.</title>
        <authorList>
            <person name="Kono N."/>
            <person name="Nakamura H."/>
            <person name="Ohtoshi R."/>
            <person name="Tomita M."/>
            <person name="Numata K."/>
            <person name="Arakawa K."/>
        </authorList>
    </citation>
    <scope>NUCLEOTIDE SEQUENCE [LARGE SCALE GENOMIC DNA]</scope>
</reference>
<name>A0A4C1YIE3_EUMVA</name>
<dbReference type="EMBL" id="BGZK01001278">
    <property type="protein sequence ID" value="GBP76151.1"/>
    <property type="molecule type" value="Genomic_DNA"/>
</dbReference>
<accession>A0A4C1YIE3</accession>
<dbReference type="AlphaFoldDB" id="A0A4C1YIE3"/>